<sequence>MNLFGEAAARTAASESCSPKSHLLVVSAGCVRVVFVDIRYTRHSSINLRNPSLGRHSYQDQQGG</sequence>
<protein>
    <submittedName>
        <fullName evidence="1">Uncharacterized protein</fullName>
    </submittedName>
</protein>
<dbReference type="InParanoid" id="G2YST3"/>
<evidence type="ECO:0000313" key="2">
    <source>
        <dbReference type="Proteomes" id="UP000008177"/>
    </source>
</evidence>
<accession>G2YST3</accession>
<organism evidence="1 2">
    <name type="scientific">Botryotinia fuckeliana (strain T4)</name>
    <name type="common">Noble rot fungus</name>
    <name type="synonym">Botrytis cinerea</name>
    <dbReference type="NCBI Taxonomy" id="999810"/>
    <lineage>
        <taxon>Eukaryota</taxon>
        <taxon>Fungi</taxon>
        <taxon>Dikarya</taxon>
        <taxon>Ascomycota</taxon>
        <taxon>Pezizomycotina</taxon>
        <taxon>Leotiomycetes</taxon>
        <taxon>Helotiales</taxon>
        <taxon>Sclerotiniaceae</taxon>
        <taxon>Botrytis</taxon>
    </lineage>
</organism>
<name>G2YST3_BOTF4</name>
<dbReference type="AlphaFoldDB" id="G2YST3"/>
<gene>
    <name evidence="1" type="ORF">BofuT4_uP127290.1</name>
</gene>
<dbReference type="HOGENOM" id="CLU_2867438_0_0_1"/>
<dbReference type="Proteomes" id="UP000008177">
    <property type="component" value="Unplaced contigs"/>
</dbReference>
<proteinExistence type="predicted"/>
<evidence type="ECO:0000313" key="1">
    <source>
        <dbReference type="EMBL" id="CCD54681.1"/>
    </source>
</evidence>
<dbReference type="EMBL" id="FQ790351">
    <property type="protein sequence ID" value="CCD54681.1"/>
    <property type="molecule type" value="Genomic_DNA"/>
</dbReference>
<reference evidence="2" key="1">
    <citation type="journal article" date="2011" name="PLoS Genet.">
        <title>Genomic analysis of the necrotrophic fungal pathogens Sclerotinia sclerotiorum and Botrytis cinerea.</title>
        <authorList>
            <person name="Amselem J."/>
            <person name="Cuomo C.A."/>
            <person name="van Kan J.A."/>
            <person name="Viaud M."/>
            <person name="Benito E.P."/>
            <person name="Couloux A."/>
            <person name="Coutinho P.M."/>
            <person name="de Vries R.P."/>
            <person name="Dyer P.S."/>
            <person name="Fillinger S."/>
            <person name="Fournier E."/>
            <person name="Gout L."/>
            <person name="Hahn M."/>
            <person name="Kohn L."/>
            <person name="Lapalu N."/>
            <person name="Plummer K.M."/>
            <person name="Pradier J.M."/>
            <person name="Quevillon E."/>
            <person name="Sharon A."/>
            <person name="Simon A."/>
            <person name="ten Have A."/>
            <person name="Tudzynski B."/>
            <person name="Tudzynski P."/>
            <person name="Wincker P."/>
            <person name="Andrew M."/>
            <person name="Anthouard V."/>
            <person name="Beever R.E."/>
            <person name="Beffa R."/>
            <person name="Benoit I."/>
            <person name="Bouzid O."/>
            <person name="Brault B."/>
            <person name="Chen Z."/>
            <person name="Choquer M."/>
            <person name="Collemare J."/>
            <person name="Cotton P."/>
            <person name="Danchin E.G."/>
            <person name="Da Silva C."/>
            <person name="Gautier A."/>
            <person name="Giraud C."/>
            <person name="Giraud T."/>
            <person name="Gonzalez C."/>
            <person name="Grossetete S."/>
            <person name="Guldener U."/>
            <person name="Henrissat B."/>
            <person name="Howlett B.J."/>
            <person name="Kodira C."/>
            <person name="Kretschmer M."/>
            <person name="Lappartient A."/>
            <person name="Leroch M."/>
            <person name="Levis C."/>
            <person name="Mauceli E."/>
            <person name="Neuveglise C."/>
            <person name="Oeser B."/>
            <person name="Pearson M."/>
            <person name="Poulain J."/>
            <person name="Poussereau N."/>
            <person name="Quesneville H."/>
            <person name="Rascle C."/>
            <person name="Schumacher J."/>
            <person name="Segurens B."/>
            <person name="Sexton A."/>
            <person name="Silva E."/>
            <person name="Sirven C."/>
            <person name="Soanes D.M."/>
            <person name="Talbot N.J."/>
            <person name="Templeton M."/>
            <person name="Yandava C."/>
            <person name="Yarden O."/>
            <person name="Zeng Q."/>
            <person name="Rollins J.A."/>
            <person name="Lebrun M.H."/>
            <person name="Dickman M."/>
        </authorList>
    </citation>
    <scope>NUCLEOTIDE SEQUENCE [LARGE SCALE GENOMIC DNA]</scope>
    <source>
        <strain evidence="2">T4</strain>
    </source>
</reference>